<dbReference type="EMBL" id="JANAWD010000162">
    <property type="protein sequence ID" value="KAJ3485166.1"/>
    <property type="molecule type" value="Genomic_DNA"/>
</dbReference>
<proteinExistence type="predicted"/>
<name>A0AAD5V5M5_9APHY</name>
<keyword evidence="2" id="KW-1185">Reference proteome</keyword>
<gene>
    <name evidence="1" type="ORF">NLI96_g5152</name>
</gene>
<dbReference type="PANTHER" id="PTHR28052">
    <property type="entry name" value="UPF0545 PROTEIN C22ORF39"/>
    <property type="match status" value="1"/>
</dbReference>
<reference evidence="1" key="1">
    <citation type="submission" date="2022-07" db="EMBL/GenBank/DDBJ databases">
        <title>Genome Sequence of Physisporinus lineatus.</title>
        <authorList>
            <person name="Buettner E."/>
        </authorList>
    </citation>
    <scope>NUCLEOTIDE SEQUENCE</scope>
    <source>
        <strain evidence="1">VT162</strain>
    </source>
</reference>
<sequence>MSKKLGFNVAVQQEEARLRELHPTPEDIPGCMKMFDDFLLCHVIASQVKSLYRYGQMSECSNKLEDFKFCMSSKSMHPEEKREAWIRRRAEWWAQRRLAQSSEDVWEVRTEPLKNFPPSYPRADIHKSGTID</sequence>
<evidence type="ECO:0000313" key="1">
    <source>
        <dbReference type="EMBL" id="KAJ3485166.1"/>
    </source>
</evidence>
<dbReference type="PANTHER" id="PTHR28052:SF1">
    <property type="entry name" value="UPF0545 PROTEIN C22ORF39"/>
    <property type="match status" value="1"/>
</dbReference>
<dbReference type="InterPro" id="IPR021475">
    <property type="entry name" value="Pants/Emi1-like"/>
</dbReference>
<evidence type="ECO:0000313" key="2">
    <source>
        <dbReference type="Proteomes" id="UP001212997"/>
    </source>
</evidence>
<accession>A0AAD5V5M5</accession>
<dbReference type="Proteomes" id="UP001212997">
    <property type="component" value="Unassembled WGS sequence"/>
</dbReference>
<protein>
    <submittedName>
        <fullName evidence="1">Uncharacterized protein</fullName>
    </submittedName>
</protein>
<dbReference type="Pfam" id="PF11326">
    <property type="entry name" value="PANTS-like"/>
    <property type="match status" value="1"/>
</dbReference>
<comment type="caution">
    <text evidence="1">The sequence shown here is derived from an EMBL/GenBank/DDBJ whole genome shotgun (WGS) entry which is preliminary data.</text>
</comment>
<organism evidence="1 2">
    <name type="scientific">Meripilus lineatus</name>
    <dbReference type="NCBI Taxonomy" id="2056292"/>
    <lineage>
        <taxon>Eukaryota</taxon>
        <taxon>Fungi</taxon>
        <taxon>Dikarya</taxon>
        <taxon>Basidiomycota</taxon>
        <taxon>Agaricomycotina</taxon>
        <taxon>Agaricomycetes</taxon>
        <taxon>Polyporales</taxon>
        <taxon>Meripilaceae</taxon>
        <taxon>Meripilus</taxon>
    </lineage>
</organism>
<dbReference type="AlphaFoldDB" id="A0AAD5V5M5"/>